<sequence>MGLTLPSKEKLRILMLSHVRPGHAGTSHDHEYALSELSRHDVFIHDPVLNGTFADLDHFDAIIIHYSIVIWNKNYLPDTQINALKAYRGLKVLFIQDEYREVYCAIDHMLRIGIDVLFTCYQPYNIDRVYGELIRRGVRVLTTLTGYAPLQHVEESLIRPHRERTLDVVYRARPAWPALGRLHREKYTIAEEFALRASHTDLRCDIDWREERRIYSADWLKFIASSRTSLGVESGASIVDFTGEIHRAVFAFLAGRLPDSFSVDVTEEIDASVYSYLTTHPPASYEEVEREILKPYEGNVVLNVVSPRIFEAVHLKTTLVLFPGEYSKVIEKGRHYIALEKDFSNFAEVVDQLRDIDFVEAMAERAYRDLIETGLYSYDAFVREIDSVISEEWDHRVMRAMPARPTHFPEGLVETSASLSRELTRTEWREALRELRAAKAAEEAEIARLLAGVNDETLVNSETATDCLVETMQPESDPAALSDTSSVVPRRRPLGLQLLRVVLRLNKICFEKFSSKILGRDVRLHLHISPHPPESQ</sequence>
<name>A0ABS7VNA7_9HYPH</name>
<accession>A0ABS7VNA7</accession>
<evidence type="ECO:0008006" key="4">
    <source>
        <dbReference type="Google" id="ProtNLM"/>
    </source>
</evidence>
<dbReference type="Proteomes" id="UP000704176">
    <property type="component" value="Unassembled WGS sequence"/>
</dbReference>
<keyword evidence="3" id="KW-1185">Reference proteome</keyword>
<reference evidence="2 3" key="1">
    <citation type="submission" date="2021-09" db="EMBL/GenBank/DDBJ databases">
        <title>The complete genome sequence of a new microorganism.</title>
        <authorList>
            <person name="Zi Z."/>
        </authorList>
    </citation>
    <scope>NUCLEOTIDE SEQUENCE [LARGE SCALE GENOMIC DNA]</scope>
    <source>
        <strain evidence="2 3">WGZ8</strain>
    </source>
</reference>
<dbReference type="EMBL" id="JAIRBM010000005">
    <property type="protein sequence ID" value="MBZ6076482.1"/>
    <property type="molecule type" value="Genomic_DNA"/>
</dbReference>
<comment type="caution">
    <text evidence="2">The sequence shown here is derived from an EMBL/GenBank/DDBJ whole genome shotgun (WGS) entry which is preliminary data.</text>
</comment>
<proteinExistence type="predicted"/>
<feature type="coiled-coil region" evidence="1">
    <location>
        <begin position="425"/>
        <end position="452"/>
    </location>
</feature>
<evidence type="ECO:0000313" key="2">
    <source>
        <dbReference type="EMBL" id="MBZ6076482.1"/>
    </source>
</evidence>
<keyword evidence="1" id="KW-0175">Coiled coil</keyword>
<organism evidence="2 3">
    <name type="scientific">Microvirga puerhi</name>
    <dbReference type="NCBI Taxonomy" id="2876078"/>
    <lineage>
        <taxon>Bacteria</taxon>
        <taxon>Pseudomonadati</taxon>
        <taxon>Pseudomonadota</taxon>
        <taxon>Alphaproteobacteria</taxon>
        <taxon>Hyphomicrobiales</taxon>
        <taxon>Methylobacteriaceae</taxon>
        <taxon>Microvirga</taxon>
    </lineage>
</organism>
<evidence type="ECO:0000256" key="1">
    <source>
        <dbReference type="SAM" id="Coils"/>
    </source>
</evidence>
<evidence type="ECO:0000313" key="3">
    <source>
        <dbReference type="Proteomes" id="UP000704176"/>
    </source>
</evidence>
<gene>
    <name evidence="2" type="ORF">K9B37_09305</name>
</gene>
<dbReference type="RefSeq" id="WP_224312799.1">
    <property type="nucleotide sequence ID" value="NZ_JAIRBM010000005.1"/>
</dbReference>
<protein>
    <recommendedName>
        <fullName evidence="4">Glycosyltransferase family 1 protein</fullName>
    </recommendedName>
</protein>